<dbReference type="PROSITE" id="PS51387">
    <property type="entry name" value="FAD_PCMH"/>
    <property type="match status" value="1"/>
</dbReference>
<dbReference type="Pfam" id="PF00941">
    <property type="entry name" value="FAD_binding_5"/>
    <property type="match status" value="1"/>
</dbReference>
<sequence length="293" mass="31214">MKAAPFTLHRPATVEEAVSLMARYAEDGGLVLAGGQSLTPMMALRVAYPPHLVDINNVAGLDSLTAGEGYFGIGATVRHARFHRPVPEAGRLGEVLATVVRHIAHYPIRQRGTFCGSLAHADPASEWCLVAATLDADLRLVGEGGERLVPVSEFIDGAMSTVREPEEILVEARLPLLAKEVRFGFYEFNRRAGDFALGMALVVYDLDGGVMRNVRVGLGGIEEKARRIGVAEAALEGQAASAEAFAAAAAATVDDVEAMEDATTSQAYRRDLSGVVVRRALEASLDTDTRGTE</sequence>
<dbReference type="InterPro" id="IPR016166">
    <property type="entry name" value="FAD-bd_PCMH"/>
</dbReference>
<keyword evidence="3" id="KW-0560">Oxidoreductase</keyword>
<organism evidence="5 6">
    <name type="scientific">Microbaculum marinum</name>
    <dbReference type="NCBI Taxonomy" id="1764581"/>
    <lineage>
        <taxon>Bacteria</taxon>
        <taxon>Pseudomonadati</taxon>
        <taxon>Pseudomonadota</taxon>
        <taxon>Alphaproteobacteria</taxon>
        <taxon>Hyphomicrobiales</taxon>
        <taxon>Tepidamorphaceae</taxon>
        <taxon>Microbaculum</taxon>
    </lineage>
</organism>
<gene>
    <name evidence="5" type="ORF">V3328_00815</name>
</gene>
<evidence type="ECO:0000256" key="1">
    <source>
        <dbReference type="ARBA" id="ARBA00022630"/>
    </source>
</evidence>
<dbReference type="Gene3D" id="3.30.465.10">
    <property type="match status" value="1"/>
</dbReference>
<dbReference type="InterPro" id="IPR036683">
    <property type="entry name" value="CO_DH_flav_C_dom_sf"/>
</dbReference>
<evidence type="ECO:0000256" key="2">
    <source>
        <dbReference type="ARBA" id="ARBA00022827"/>
    </source>
</evidence>
<dbReference type="SUPFAM" id="SSF56176">
    <property type="entry name" value="FAD-binding/transporter-associated domain-like"/>
    <property type="match status" value="1"/>
</dbReference>
<evidence type="ECO:0000313" key="6">
    <source>
        <dbReference type="Proteomes" id="UP001378188"/>
    </source>
</evidence>
<dbReference type="GO" id="GO:0071949">
    <property type="term" value="F:FAD binding"/>
    <property type="evidence" value="ECO:0007669"/>
    <property type="project" value="InterPro"/>
</dbReference>
<comment type="caution">
    <text evidence="5">The sequence shown here is derived from an EMBL/GenBank/DDBJ whole genome shotgun (WGS) entry which is preliminary data.</text>
</comment>
<accession>A0AAW9RDP7</accession>
<dbReference type="PANTHER" id="PTHR42659:SF2">
    <property type="entry name" value="XANTHINE DEHYDROGENASE SUBUNIT C-RELATED"/>
    <property type="match status" value="1"/>
</dbReference>
<dbReference type="Gene3D" id="3.30.43.10">
    <property type="entry name" value="Uridine Diphospho-n-acetylenolpyruvylglucosamine Reductase, domain 2"/>
    <property type="match status" value="1"/>
</dbReference>
<evidence type="ECO:0000256" key="3">
    <source>
        <dbReference type="ARBA" id="ARBA00023002"/>
    </source>
</evidence>
<dbReference type="InterPro" id="IPR005107">
    <property type="entry name" value="CO_DH_flav_C"/>
</dbReference>
<dbReference type="RefSeq" id="WP_340327735.1">
    <property type="nucleotide sequence ID" value="NZ_JAZHOF010000001.1"/>
</dbReference>
<dbReference type="AlphaFoldDB" id="A0AAW9RDP7"/>
<dbReference type="Gene3D" id="3.30.390.50">
    <property type="entry name" value="CO dehydrogenase flavoprotein, C-terminal domain"/>
    <property type="match status" value="1"/>
</dbReference>
<name>A0AAW9RDP7_9HYPH</name>
<dbReference type="SUPFAM" id="SSF55447">
    <property type="entry name" value="CO dehydrogenase flavoprotein C-terminal domain-like"/>
    <property type="match status" value="1"/>
</dbReference>
<keyword evidence="1" id="KW-0285">Flavoprotein</keyword>
<dbReference type="InterPro" id="IPR051312">
    <property type="entry name" value="Diverse_Substr_Oxidored"/>
</dbReference>
<dbReference type="GO" id="GO:0016491">
    <property type="term" value="F:oxidoreductase activity"/>
    <property type="evidence" value="ECO:0007669"/>
    <property type="project" value="UniProtKB-KW"/>
</dbReference>
<proteinExistence type="predicted"/>
<dbReference type="InterPro" id="IPR036318">
    <property type="entry name" value="FAD-bd_PCMH-like_sf"/>
</dbReference>
<protein>
    <submittedName>
        <fullName evidence="5">FAD binding domain-containing protein</fullName>
    </submittedName>
</protein>
<feature type="domain" description="FAD-binding PCMH-type" evidence="4">
    <location>
        <begin position="1"/>
        <end position="179"/>
    </location>
</feature>
<keyword evidence="2" id="KW-0274">FAD</keyword>
<dbReference type="InterPro" id="IPR016167">
    <property type="entry name" value="FAD-bd_PCMH_sub1"/>
</dbReference>
<dbReference type="Pfam" id="PF03450">
    <property type="entry name" value="CO_deh_flav_C"/>
    <property type="match status" value="1"/>
</dbReference>
<evidence type="ECO:0000259" key="4">
    <source>
        <dbReference type="PROSITE" id="PS51387"/>
    </source>
</evidence>
<reference evidence="5 6" key="1">
    <citation type="submission" date="2024-02" db="EMBL/GenBank/DDBJ databases">
        <title>Genome analysis and characterization of Microbaculum marinisediminis sp. nov., isolated from marine sediment.</title>
        <authorList>
            <person name="Du Z.-J."/>
            <person name="Ye Y.-Q."/>
            <person name="Zhang Z.-R."/>
            <person name="Yuan S.-M."/>
            <person name="Zhang X.-Y."/>
        </authorList>
    </citation>
    <scope>NUCLEOTIDE SEQUENCE [LARGE SCALE GENOMIC DNA]</scope>
    <source>
        <strain evidence="5 6">SDUM1044001</strain>
    </source>
</reference>
<dbReference type="PANTHER" id="PTHR42659">
    <property type="entry name" value="XANTHINE DEHYDROGENASE SUBUNIT C-RELATED"/>
    <property type="match status" value="1"/>
</dbReference>
<evidence type="ECO:0000313" key="5">
    <source>
        <dbReference type="EMBL" id="MEJ8569995.1"/>
    </source>
</evidence>
<dbReference type="SMART" id="SM01092">
    <property type="entry name" value="CO_deh_flav_C"/>
    <property type="match status" value="1"/>
</dbReference>
<keyword evidence="6" id="KW-1185">Reference proteome</keyword>
<dbReference type="EMBL" id="JAZHOF010000001">
    <property type="protein sequence ID" value="MEJ8569995.1"/>
    <property type="molecule type" value="Genomic_DNA"/>
</dbReference>
<dbReference type="InterPro" id="IPR002346">
    <property type="entry name" value="Mopterin_DH_FAD-bd"/>
</dbReference>
<dbReference type="Proteomes" id="UP001378188">
    <property type="component" value="Unassembled WGS sequence"/>
</dbReference>
<dbReference type="InterPro" id="IPR016169">
    <property type="entry name" value="FAD-bd_PCMH_sub2"/>
</dbReference>